<organism evidence="1 2">
    <name type="scientific">Desulfocurvibacter africanus subsp. africanus str. Walvis Bay</name>
    <dbReference type="NCBI Taxonomy" id="690850"/>
    <lineage>
        <taxon>Bacteria</taxon>
        <taxon>Pseudomonadati</taxon>
        <taxon>Thermodesulfobacteriota</taxon>
        <taxon>Desulfovibrionia</taxon>
        <taxon>Desulfovibrionales</taxon>
        <taxon>Desulfovibrionaceae</taxon>
        <taxon>Desulfocurvibacter</taxon>
    </lineage>
</organism>
<reference evidence="1 2" key="1">
    <citation type="journal article" date="2011" name="J. Bacteriol.">
        <title>Genome sequence of the mercury-methylating and pleomorphic Desulfovibrio africanus Strain Walvis Bay.</title>
        <authorList>
            <person name="Brown S.D."/>
            <person name="Wall J.D."/>
            <person name="Kucken A.M."/>
            <person name="Gilmour C.C."/>
            <person name="Podar M."/>
            <person name="Brandt C.C."/>
            <person name="Teshima H."/>
            <person name="Detter J.C."/>
            <person name="Han C.S."/>
            <person name="Land M.L."/>
            <person name="Lucas S."/>
            <person name="Han J."/>
            <person name="Pennacchio L."/>
            <person name="Nolan M."/>
            <person name="Pitluck S."/>
            <person name="Woyke T."/>
            <person name="Goodwin L."/>
            <person name="Palumbo A.V."/>
            <person name="Elias D.A."/>
        </authorList>
    </citation>
    <scope>NUCLEOTIDE SEQUENCE [LARGE SCALE GENOMIC DNA]</scope>
    <source>
        <strain evidence="1 2">Walvis Bay</strain>
    </source>
</reference>
<dbReference type="Proteomes" id="UP000007844">
    <property type="component" value="Chromosome"/>
</dbReference>
<proteinExistence type="predicted"/>
<dbReference type="KEGG" id="daf:Desaf_0298"/>
<dbReference type="RefSeq" id="WP_014258511.1">
    <property type="nucleotide sequence ID" value="NC_016629.1"/>
</dbReference>
<protein>
    <submittedName>
        <fullName evidence="1">Uncharacterized protein</fullName>
    </submittedName>
</protein>
<evidence type="ECO:0000313" key="2">
    <source>
        <dbReference type="Proteomes" id="UP000007844"/>
    </source>
</evidence>
<name>F3YU49_DESAF</name>
<keyword evidence="2" id="KW-1185">Reference proteome</keyword>
<dbReference type="AlphaFoldDB" id="F3YU49"/>
<evidence type="ECO:0000313" key="1">
    <source>
        <dbReference type="EMBL" id="EGJ48655.1"/>
    </source>
</evidence>
<accession>F3YU49</accession>
<dbReference type="EMBL" id="CP003221">
    <property type="protein sequence ID" value="EGJ48655.1"/>
    <property type="molecule type" value="Genomic_DNA"/>
</dbReference>
<dbReference type="HOGENOM" id="CLU_2141826_0_0_7"/>
<sequence>MAKGTFFLLDDPDLMELVFQELGRHMVFHGGPKAMVDQGDRILDSMAIYLYGHPGMGDEQPIMFELRFTEGEGGEIKGRVAGRILKISPMDVELFIEDTEQTLTRTRDETLR</sequence>
<gene>
    <name evidence="1" type="ORF">Desaf_0298</name>
</gene>